<dbReference type="InterPro" id="IPR029322">
    <property type="entry name" value="DUF4474"/>
</dbReference>
<keyword evidence="4" id="KW-1185">Reference proteome</keyword>
<protein>
    <submittedName>
        <fullName evidence="3">Uncharacterized protein DUF4474</fullName>
    </submittedName>
</protein>
<gene>
    <name evidence="3" type="ORF">DES36_10477</name>
</gene>
<sequence length="334" mass="38693">MFSGNLFPWGRVYAFESNLVNRTYSSESIEILIVVLLAILGVFLGRVSIAKKQAPPKEIGDRDEWRKLASAAGYLYDEKQDIFYTKLDAWQRDMGYCRLYDEACAPLNLIVDSEPIYFEYDNKRWLIQFWKGQYGMALGCEIGIYNTEGPDIDIPGLFNGTFFHTVEDEEMLQMSVSLEKQGRKLFSLYGRHWWHTGFIVGDFAEPWELIMHIDITFPNNEMRDAFIGGLKRRGYKDNEIKVKDNRVLLKFDQPYSEQPISRVKITDGIIQSKNRLLCTKYVEFTSSYNTFPEKISALQQKSPELYSAALTLGKPVLLFESFDVIEKYISKVKS</sequence>
<reference evidence="3 4" key="1">
    <citation type="submission" date="2018-06" db="EMBL/GenBank/DDBJ databases">
        <title>Genomic Encyclopedia of Type Strains, Phase IV (KMG-IV): sequencing the most valuable type-strain genomes for metagenomic binning, comparative biology and taxonomic classification.</title>
        <authorList>
            <person name="Goeker M."/>
        </authorList>
    </citation>
    <scope>NUCLEOTIDE SEQUENCE [LARGE SCALE GENOMIC DNA]</scope>
    <source>
        <strain evidence="3 4">DSM 22112</strain>
    </source>
</reference>
<proteinExistence type="predicted"/>
<dbReference type="Proteomes" id="UP000253490">
    <property type="component" value="Unassembled WGS sequence"/>
</dbReference>
<evidence type="ECO:0000259" key="2">
    <source>
        <dbReference type="Pfam" id="PF14751"/>
    </source>
</evidence>
<feature type="domain" description="DUF4474" evidence="2">
    <location>
        <begin position="67"/>
        <end position="306"/>
    </location>
</feature>
<comment type="caution">
    <text evidence="3">The sequence shown here is derived from an EMBL/GenBank/DDBJ whole genome shotgun (WGS) entry which is preliminary data.</text>
</comment>
<organism evidence="3 4">
    <name type="scientific">Alkalibaculum bacchi</name>
    <dbReference type="NCBI Taxonomy" id="645887"/>
    <lineage>
        <taxon>Bacteria</taxon>
        <taxon>Bacillati</taxon>
        <taxon>Bacillota</taxon>
        <taxon>Clostridia</taxon>
        <taxon>Eubacteriales</taxon>
        <taxon>Eubacteriaceae</taxon>
        <taxon>Alkalibaculum</taxon>
    </lineage>
</organism>
<accession>A0A366IAP0</accession>
<keyword evidence="1" id="KW-0812">Transmembrane</keyword>
<keyword evidence="1" id="KW-1133">Transmembrane helix</keyword>
<name>A0A366IAP0_9FIRM</name>
<dbReference type="EMBL" id="QNRX01000004">
    <property type="protein sequence ID" value="RBP67377.1"/>
    <property type="molecule type" value="Genomic_DNA"/>
</dbReference>
<evidence type="ECO:0000256" key="1">
    <source>
        <dbReference type="SAM" id="Phobius"/>
    </source>
</evidence>
<evidence type="ECO:0000313" key="3">
    <source>
        <dbReference type="EMBL" id="RBP67377.1"/>
    </source>
</evidence>
<keyword evidence="1" id="KW-0472">Membrane</keyword>
<feature type="transmembrane region" description="Helical" evidence="1">
    <location>
        <begin position="29"/>
        <end position="49"/>
    </location>
</feature>
<dbReference type="Pfam" id="PF14751">
    <property type="entry name" value="DUF4474"/>
    <property type="match status" value="1"/>
</dbReference>
<evidence type="ECO:0000313" key="4">
    <source>
        <dbReference type="Proteomes" id="UP000253490"/>
    </source>
</evidence>
<dbReference type="AlphaFoldDB" id="A0A366IAP0"/>